<accession>A0A6G5XIF8</accession>
<dbReference type="AlphaFoldDB" id="A0A6G5XIF8"/>
<comment type="similarity">
    <text evidence="5">Belongs to the peroxiredoxin family. Prx6 subfamily.</text>
</comment>
<dbReference type="InterPro" id="IPR024706">
    <property type="entry name" value="Peroxiredoxin_AhpC-typ"/>
</dbReference>
<dbReference type="PANTHER" id="PTHR43503">
    <property type="entry name" value="MCG48959-RELATED"/>
    <property type="match status" value="1"/>
</dbReference>
<evidence type="ECO:0000256" key="3">
    <source>
        <dbReference type="ARBA" id="ARBA00023002"/>
    </source>
</evidence>
<name>A0A6G5XIF8_LOCMI</name>
<dbReference type="Pfam" id="PF00578">
    <property type="entry name" value="AhpC-TSA"/>
    <property type="match status" value="1"/>
</dbReference>
<evidence type="ECO:0000256" key="6">
    <source>
        <dbReference type="PIRNR" id="PIRNR000239"/>
    </source>
</evidence>
<evidence type="ECO:0000256" key="4">
    <source>
        <dbReference type="ARBA" id="ARBA00023284"/>
    </source>
</evidence>
<dbReference type="GO" id="GO:0005829">
    <property type="term" value="C:cytosol"/>
    <property type="evidence" value="ECO:0007669"/>
    <property type="project" value="TreeGrafter"/>
</dbReference>
<dbReference type="GO" id="GO:0045454">
    <property type="term" value="P:cell redox homeostasis"/>
    <property type="evidence" value="ECO:0007669"/>
    <property type="project" value="TreeGrafter"/>
</dbReference>
<sequence length="237" mass="26812">MRLGAVVPDFSAQTTHGPIRFYNWLGNSWCILFSHPADFTPVCTTELARMAERAYEFTKRGVRMIGHSCDSVAKHLVWLQDIRAFARNLPAEFPYPIIADETRELAVALDMLDESERGLDGEPVSVRAVLIIAPDRRLRLSMYYPNTTGRNVDEILRVIDSLLLTERLRVVTPVDWTMGDDLLVDTSTSPMQLASTSRASVPENQVEAVQMPSGLAYVRKTKFYYDSTPSTCEFWDT</sequence>
<dbReference type="Gene3D" id="3.40.30.10">
    <property type="entry name" value="Glutaredoxin"/>
    <property type="match status" value="1"/>
</dbReference>
<keyword evidence="2 6" id="KW-0049">Antioxidant</keyword>
<dbReference type="EMBL" id="MK577487">
    <property type="protein sequence ID" value="QGW35747.1"/>
    <property type="molecule type" value="mRNA"/>
</dbReference>
<reference evidence="9" key="1">
    <citation type="submission" date="2019-02" db="EMBL/GenBank/DDBJ databases">
        <title>The glycerate-3-kinase induces the remolding of cell-wall structure and composition to promote the virulence of fungus (Metarhizium acridum) to locusts.</title>
        <authorList>
            <person name="Tong X."/>
        </authorList>
    </citation>
    <scope>NUCLEOTIDE SEQUENCE</scope>
</reference>
<dbReference type="Gene3D" id="3.30.1020.10">
    <property type="entry name" value="Antioxidant, Horf6, Chain A, domain2"/>
    <property type="match status" value="1"/>
</dbReference>
<keyword evidence="4 6" id="KW-0676">Redox-active center</keyword>
<dbReference type="InterPro" id="IPR013766">
    <property type="entry name" value="Thioredoxin_domain"/>
</dbReference>
<keyword evidence="3 6" id="KW-0560">Oxidoreductase</keyword>
<evidence type="ECO:0000256" key="1">
    <source>
        <dbReference type="ARBA" id="ARBA00022559"/>
    </source>
</evidence>
<dbReference type="SUPFAM" id="SSF52833">
    <property type="entry name" value="Thioredoxin-like"/>
    <property type="match status" value="1"/>
</dbReference>
<evidence type="ECO:0000256" key="7">
    <source>
        <dbReference type="PIRSR" id="PIRSR000239-1"/>
    </source>
</evidence>
<dbReference type="GO" id="GO:0004601">
    <property type="term" value="F:peroxidase activity"/>
    <property type="evidence" value="ECO:0007669"/>
    <property type="project" value="UniProtKB-UniRule"/>
</dbReference>
<keyword evidence="1 6" id="KW-0575">Peroxidase</keyword>
<evidence type="ECO:0000313" key="9">
    <source>
        <dbReference type="EMBL" id="QGW35747.1"/>
    </source>
</evidence>
<organism evidence="9">
    <name type="scientific">Locusta migratoria migratoria</name>
    <name type="common">Asiatic migratory locust</name>
    <dbReference type="NCBI Taxonomy" id="238695"/>
    <lineage>
        <taxon>Eukaryota</taxon>
        <taxon>Metazoa</taxon>
        <taxon>Ecdysozoa</taxon>
        <taxon>Arthropoda</taxon>
        <taxon>Hexapoda</taxon>
        <taxon>Insecta</taxon>
        <taxon>Pterygota</taxon>
        <taxon>Neoptera</taxon>
        <taxon>Polyneoptera</taxon>
        <taxon>Orthoptera</taxon>
        <taxon>Caelifera</taxon>
        <taxon>Acrididea</taxon>
        <taxon>Acridomorpha</taxon>
        <taxon>Acridoidea</taxon>
        <taxon>Acrididae</taxon>
        <taxon>Oedipodinae</taxon>
        <taxon>Locusta</taxon>
    </lineage>
</organism>
<feature type="active site" description="Cysteine sulfenic acid (-SOH) intermediate; for peroxidase activity" evidence="7">
    <location>
        <position position="43"/>
    </location>
</feature>
<dbReference type="InterPro" id="IPR000866">
    <property type="entry name" value="AhpC/TSA"/>
</dbReference>
<dbReference type="PANTHER" id="PTHR43503:SF3">
    <property type="entry name" value="DI01187P-RELATED"/>
    <property type="match status" value="1"/>
</dbReference>
<protein>
    <submittedName>
        <fullName evidence="9">Peroxiredoxin-6</fullName>
    </submittedName>
</protein>
<dbReference type="GO" id="GO:0005739">
    <property type="term" value="C:mitochondrion"/>
    <property type="evidence" value="ECO:0007669"/>
    <property type="project" value="TreeGrafter"/>
</dbReference>
<evidence type="ECO:0000256" key="2">
    <source>
        <dbReference type="ARBA" id="ARBA00022862"/>
    </source>
</evidence>
<dbReference type="PROSITE" id="PS51352">
    <property type="entry name" value="THIOREDOXIN_2"/>
    <property type="match status" value="1"/>
</dbReference>
<dbReference type="InterPro" id="IPR036249">
    <property type="entry name" value="Thioredoxin-like_sf"/>
</dbReference>
<proteinExistence type="evidence at transcript level"/>
<feature type="domain" description="Thioredoxin" evidence="8">
    <location>
        <begin position="1"/>
        <end position="164"/>
    </location>
</feature>
<dbReference type="FunFam" id="3.40.30.10:FF:000011">
    <property type="entry name" value="Peroxiredoxin PRX1"/>
    <property type="match status" value="1"/>
</dbReference>
<evidence type="ECO:0000259" key="8">
    <source>
        <dbReference type="PROSITE" id="PS51352"/>
    </source>
</evidence>
<comment type="function">
    <text evidence="6">Thiol-specific peroxidase that catalyzes the reduction of hydrogen peroxide and organic hydroperoxides to water and alcohols, respectively.</text>
</comment>
<dbReference type="PIRSF" id="PIRSF000239">
    <property type="entry name" value="AHPC"/>
    <property type="match status" value="1"/>
</dbReference>
<evidence type="ECO:0000256" key="5">
    <source>
        <dbReference type="ARBA" id="ARBA00025719"/>
    </source>
</evidence>